<comment type="caution">
    <text evidence="3">The sequence shown here is derived from an EMBL/GenBank/DDBJ whole genome shotgun (WGS) entry which is preliminary data.</text>
</comment>
<dbReference type="Gene3D" id="3.30.530.20">
    <property type="match status" value="2"/>
</dbReference>
<reference evidence="3" key="1">
    <citation type="submission" date="2023-02" db="EMBL/GenBank/DDBJ databases">
        <title>Actinokineospora globicatena NBRC 15670.</title>
        <authorList>
            <person name="Ichikawa N."/>
            <person name="Sato H."/>
            <person name="Tonouchi N."/>
        </authorList>
    </citation>
    <scope>NUCLEOTIDE SEQUENCE</scope>
    <source>
        <strain evidence="3">NBRC 15670</strain>
    </source>
</reference>
<name>A0A9W6QIJ5_9PSEU</name>
<proteinExistence type="inferred from homology"/>
<dbReference type="Pfam" id="PF08327">
    <property type="entry name" value="AHSA1"/>
    <property type="match status" value="2"/>
</dbReference>
<evidence type="ECO:0000313" key="3">
    <source>
        <dbReference type="EMBL" id="GLW89249.1"/>
    </source>
</evidence>
<organism evidence="3 4">
    <name type="scientific">Actinokineospora globicatena</name>
    <dbReference type="NCBI Taxonomy" id="103729"/>
    <lineage>
        <taxon>Bacteria</taxon>
        <taxon>Bacillati</taxon>
        <taxon>Actinomycetota</taxon>
        <taxon>Actinomycetes</taxon>
        <taxon>Pseudonocardiales</taxon>
        <taxon>Pseudonocardiaceae</taxon>
        <taxon>Actinokineospora</taxon>
    </lineage>
</organism>
<evidence type="ECO:0000256" key="1">
    <source>
        <dbReference type="ARBA" id="ARBA00006817"/>
    </source>
</evidence>
<dbReference type="InterPro" id="IPR013538">
    <property type="entry name" value="ASHA1/2-like_C"/>
</dbReference>
<dbReference type="Proteomes" id="UP001165042">
    <property type="component" value="Unassembled WGS sequence"/>
</dbReference>
<evidence type="ECO:0000259" key="2">
    <source>
        <dbReference type="Pfam" id="PF08327"/>
    </source>
</evidence>
<dbReference type="RefSeq" id="WP_285606492.1">
    <property type="nucleotide sequence ID" value="NZ_BSSD01000001.1"/>
</dbReference>
<feature type="domain" description="Activator of Hsp90 ATPase homologue 1/2-like C-terminal" evidence="2">
    <location>
        <begin position="156"/>
        <end position="268"/>
    </location>
</feature>
<protein>
    <recommendedName>
        <fullName evidence="2">Activator of Hsp90 ATPase homologue 1/2-like C-terminal domain-containing protein</fullName>
    </recommendedName>
</protein>
<dbReference type="AlphaFoldDB" id="A0A9W6QIJ5"/>
<accession>A0A9W6QIJ5</accession>
<gene>
    <name evidence="3" type="ORF">Aglo03_00650</name>
</gene>
<keyword evidence="4" id="KW-1185">Reference proteome</keyword>
<dbReference type="InterPro" id="IPR023393">
    <property type="entry name" value="START-like_dom_sf"/>
</dbReference>
<sequence length="283" mass="31032">MSENLVLKARIDAPVERVRSALTSADEVGVWLADNVDIGPDRYQFWGPSVPEGDKPRQELVSSGPDGVTFTWNVGGEATTVSLVLTSDDEGTAVTLTQSHFPGWAVAASPEGGVLALLGTYWGVVLANLVEHIEGRELTPRQDLTSTDLSVTFDIAAPAERVYDALLDPAQFAQWFGYPNEVEPHVGGRWTMGSLEHNPNPAVFTELVPGRTITLDFRNGYGIASWELAESEGKTRLTFVTSGFDKSNPPLTGWLGWISGFAELRRYLEVPQWRSTWRELDLG</sequence>
<evidence type="ECO:0000313" key="4">
    <source>
        <dbReference type="Proteomes" id="UP001165042"/>
    </source>
</evidence>
<dbReference type="EMBL" id="BSSD01000001">
    <property type="protein sequence ID" value="GLW89249.1"/>
    <property type="molecule type" value="Genomic_DNA"/>
</dbReference>
<feature type="domain" description="Activator of Hsp90 ATPase homologue 1/2-like C-terminal" evidence="2">
    <location>
        <begin position="12"/>
        <end position="131"/>
    </location>
</feature>
<dbReference type="SUPFAM" id="SSF55961">
    <property type="entry name" value="Bet v1-like"/>
    <property type="match status" value="2"/>
</dbReference>
<comment type="similarity">
    <text evidence="1">Belongs to the AHA1 family.</text>
</comment>
<dbReference type="CDD" id="cd07814">
    <property type="entry name" value="SRPBCC_CalC_Aha1-like"/>
    <property type="match status" value="2"/>
</dbReference>